<dbReference type="EMBL" id="LR796491">
    <property type="protein sequence ID" value="CAB4147013.1"/>
    <property type="molecule type" value="Genomic_DNA"/>
</dbReference>
<sequence>MSETAQQHIARISELLDDDALPDRYTERAEATLAYRLMDYLESLGVITAEHVAYLRWPPIELIEDAEAALKDET</sequence>
<protein>
    <submittedName>
        <fullName evidence="1">Uncharacterized protein</fullName>
    </submittedName>
</protein>
<proteinExistence type="predicted"/>
<reference evidence="1" key="1">
    <citation type="submission" date="2020-04" db="EMBL/GenBank/DDBJ databases">
        <authorList>
            <person name="Chiriac C."/>
            <person name="Salcher M."/>
            <person name="Ghai R."/>
            <person name="Kavagutti S V."/>
        </authorList>
    </citation>
    <scope>NUCLEOTIDE SEQUENCE</scope>
</reference>
<organism evidence="1">
    <name type="scientific">uncultured Caudovirales phage</name>
    <dbReference type="NCBI Taxonomy" id="2100421"/>
    <lineage>
        <taxon>Viruses</taxon>
        <taxon>Duplodnaviria</taxon>
        <taxon>Heunggongvirae</taxon>
        <taxon>Uroviricota</taxon>
        <taxon>Caudoviricetes</taxon>
        <taxon>Peduoviridae</taxon>
        <taxon>Maltschvirus</taxon>
        <taxon>Maltschvirus maltsch</taxon>
    </lineage>
</organism>
<gene>
    <name evidence="1" type="ORF">UFOVP506_7</name>
</gene>
<name>A0A6J5MNJ7_9CAUD</name>
<evidence type="ECO:0000313" key="1">
    <source>
        <dbReference type="EMBL" id="CAB4147013.1"/>
    </source>
</evidence>
<accession>A0A6J5MNJ7</accession>